<dbReference type="STRING" id="1189612.A33Q_3699"/>
<name>S2DV64_INDAL</name>
<dbReference type="SUPFAM" id="SSF53335">
    <property type="entry name" value="S-adenosyl-L-methionine-dependent methyltransferases"/>
    <property type="match status" value="1"/>
</dbReference>
<protein>
    <submittedName>
        <fullName evidence="2">Glycosyl transferase, group 2 family protein</fullName>
    </submittedName>
</protein>
<dbReference type="InterPro" id="IPR013216">
    <property type="entry name" value="Methyltransf_11"/>
</dbReference>
<evidence type="ECO:0000313" key="2">
    <source>
        <dbReference type="EMBL" id="EOZ93753.1"/>
    </source>
</evidence>
<dbReference type="AlphaFoldDB" id="S2DV64"/>
<reference evidence="2 3" key="1">
    <citation type="journal article" date="2013" name="Genome Announc.">
        <title>Draft Genome Sequence of Indibacter alkaliphilus Strain LW1T, Isolated from Lonar Lake, a Haloalkaline Lake in the Buldana District of Maharashtra, India.</title>
        <authorList>
            <person name="Singh A."/>
            <person name="Kumar Jangir P."/>
            <person name="Sharma R."/>
            <person name="Singh A."/>
            <person name="Kumar Pinnaka A."/>
            <person name="Shivaji S."/>
        </authorList>
    </citation>
    <scope>NUCLEOTIDE SEQUENCE [LARGE SCALE GENOMIC DNA]</scope>
    <source>
        <strain evidence="3">CCUG 57479 / KCTC 22604 / LW1</strain>
    </source>
</reference>
<dbReference type="InterPro" id="IPR029063">
    <property type="entry name" value="SAM-dependent_MTases_sf"/>
</dbReference>
<proteinExistence type="predicted"/>
<dbReference type="eggNOG" id="COG2227">
    <property type="taxonomic scope" value="Bacteria"/>
</dbReference>
<evidence type="ECO:0000313" key="3">
    <source>
        <dbReference type="Proteomes" id="UP000006073"/>
    </source>
</evidence>
<dbReference type="CDD" id="cd02440">
    <property type="entry name" value="AdoMet_MTases"/>
    <property type="match status" value="1"/>
</dbReference>
<sequence>MKVLKFEANEISVSTNYMKRLKTIVRKAKVYLFQGSKYECPFCGYKSSKLGTFGFDLPVILEKEIVGSGLRRCRCYKCNAIDRERLIYAYLEYESRFFMEKSEITTLHVSPEKHLSTYLSKQNLKEYIKGDLFVGRYSYPEDVVNMDITEIPYPDNYFDLIICNHVLEHITNDHQAMTELYRVLKPSGIAILQVPISLQLQHTYEDELVIDPKDREREFGQYDHVRIYAQDYADRLVAAGFQINEFSLSSKYPKLGLNPKEKLFIGNK</sequence>
<evidence type="ECO:0000259" key="1">
    <source>
        <dbReference type="Pfam" id="PF08241"/>
    </source>
</evidence>
<accession>S2DV64</accession>
<organism evidence="2 3">
    <name type="scientific">Indibacter alkaliphilus (strain CCUG 57479 / KCTC 22604 / LW1)</name>
    <dbReference type="NCBI Taxonomy" id="1189612"/>
    <lineage>
        <taxon>Bacteria</taxon>
        <taxon>Pseudomonadati</taxon>
        <taxon>Bacteroidota</taxon>
        <taxon>Cytophagia</taxon>
        <taxon>Cytophagales</taxon>
        <taxon>Cyclobacteriaceae</taxon>
    </lineage>
</organism>
<keyword evidence="2" id="KW-0808">Transferase</keyword>
<dbReference type="EMBL" id="ALWO02000045">
    <property type="protein sequence ID" value="EOZ93753.1"/>
    <property type="molecule type" value="Genomic_DNA"/>
</dbReference>
<keyword evidence="3" id="KW-1185">Reference proteome</keyword>
<dbReference type="PANTHER" id="PTHR43861">
    <property type="entry name" value="TRANS-ACONITATE 2-METHYLTRANSFERASE-RELATED"/>
    <property type="match status" value="1"/>
</dbReference>
<gene>
    <name evidence="2" type="ORF">A33Q_3699</name>
</gene>
<comment type="caution">
    <text evidence="2">The sequence shown here is derived from an EMBL/GenBank/DDBJ whole genome shotgun (WGS) entry which is preliminary data.</text>
</comment>
<feature type="domain" description="Methyltransferase type 11" evidence="1">
    <location>
        <begin position="142"/>
        <end position="191"/>
    </location>
</feature>
<dbReference type="Gene3D" id="3.40.50.150">
    <property type="entry name" value="Vaccinia Virus protein VP39"/>
    <property type="match status" value="1"/>
</dbReference>
<dbReference type="Proteomes" id="UP000006073">
    <property type="component" value="Unassembled WGS sequence"/>
</dbReference>
<dbReference type="GO" id="GO:0008757">
    <property type="term" value="F:S-adenosylmethionine-dependent methyltransferase activity"/>
    <property type="evidence" value="ECO:0007669"/>
    <property type="project" value="InterPro"/>
</dbReference>
<dbReference type="Pfam" id="PF08241">
    <property type="entry name" value="Methyltransf_11"/>
    <property type="match status" value="1"/>
</dbReference>